<evidence type="ECO:0000256" key="1">
    <source>
        <dbReference type="SAM" id="MobiDB-lite"/>
    </source>
</evidence>
<dbReference type="RefSeq" id="XP_058348436.1">
    <property type="nucleotide sequence ID" value="XM_058480872.1"/>
</dbReference>
<proteinExistence type="predicted"/>
<dbReference type="GeneID" id="83208187"/>
<dbReference type="Pfam" id="PF02214">
    <property type="entry name" value="BTB_2"/>
    <property type="match status" value="2"/>
</dbReference>
<sequence length="523" mass="58502">MNPSGNNNNNNADPYGLFNFDYPLQFDTTDFNGNELNDSLFPGAPIPDNFLQFMTSDTAPSDQQDPNATTSTSLVNNEGSILNDAQMAQASLPLGSSASTQNKRGSSSSSSTGGGGGSTGGGGGGGGDTQQQVAAGRKRPRIQEEDEPSNQATFVLVVGGRPFRLSWESLKSDGPNNFFTNFFRKRRGTRVMHIDRDPEIFALIVHHLRGYHVRPRDDVQNQALVCDAEYYGLKRLTAFLQEHVFLNVGGRVFRLPWSLLKKDGGSRNFFTGPIKHQVFSPAKGVGAQSAPIYIDRDPDIFADIVNHLRGYTIHIRDEVHHKNLLKDAQYYALRNLREKLLTSQQTLDGFGDQRWREVLLLLQDVRLANVLPPIKEGIQRLCYKRDDSPHALLVQLSEFVVQVHKDGKLTMDLGVKDKQKLQEISQAVSLEGIHEHRVILDEACAMTVDDRQVRHIRELDNWEENWETCQKCGDGECRVLKLSVLKAIAGVQVQDSKLILCLVRFVAISSRFQLNMKREFLPT</sequence>
<protein>
    <recommendedName>
        <fullName evidence="2">BTB domain-containing protein</fullName>
    </recommendedName>
</protein>
<dbReference type="InterPro" id="IPR011333">
    <property type="entry name" value="SKP1/BTB/POZ_sf"/>
</dbReference>
<feature type="region of interest" description="Disordered" evidence="1">
    <location>
        <begin position="94"/>
        <end position="150"/>
    </location>
</feature>
<accession>A0AAD8DHV2</accession>
<dbReference type="InterPro" id="IPR000210">
    <property type="entry name" value="BTB/POZ_dom"/>
</dbReference>
<dbReference type="GO" id="GO:0051260">
    <property type="term" value="P:protein homooligomerization"/>
    <property type="evidence" value="ECO:0007669"/>
    <property type="project" value="InterPro"/>
</dbReference>
<evidence type="ECO:0000313" key="3">
    <source>
        <dbReference type="EMBL" id="KAJ8663524.1"/>
    </source>
</evidence>
<organism evidence="3 4">
    <name type="scientific">Lichtheimia ornata</name>
    <dbReference type="NCBI Taxonomy" id="688661"/>
    <lineage>
        <taxon>Eukaryota</taxon>
        <taxon>Fungi</taxon>
        <taxon>Fungi incertae sedis</taxon>
        <taxon>Mucoromycota</taxon>
        <taxon>Mucoromycotina</taxon>
        <taxon>Mucoromycetes</taxon>
        <taxon>Mucorales</taxon>
        <taxon>Lichtheimiaceae</taxon>
        <taxon>Lichtheimia</taxon>
    </lineage>
</organism>
<feature type="compositionally biased region" description="Gly residues" evidence="1">
    <location>
        <begin position="112"/>
        <end position="128"/>
    </location>
</feature>
<gene>
    <name evidence="3" type="ORF">O0I10_000766</name>
</gene>
<feature type="compositionally biased region" description="Polar residues" evidence="1">
    <location>
        <begin position="52"/>
        <end position="74"/>
    </location>
</feature>
<dbReference type="SMART" id="SM00225">
    <property type="entry name" value="BTB"/>
    <property type="match status" value="2"/>
</dbReference>
<feature type="region of interest" description="Disordered" evidence="1">
    <location>
        <begin position="51"/>
        <end position="74"/>
    </location>
</feature>
<keyword evidence="4" id="KW-1185">Reference proteome</keyword>
<dbReference type="SUPFAM" id="SSF54695">
    <property type="entry name" value="POZ domain"/>
    <property type="match status" value="2"/>
</dbReference>
<dbReference type="PANTHER" id="PTHR31758">
    <property type="entry name" value="BTB/POZ DOMAIN-CONTAINING PROTEIN YLR108C"/>
    <property type="match status" value="1"/>
</dbReference>
<reference evidence="3 4" key="1">
    <citation type="submission" date="2023-03" db="EMBL/GenBank/DDBJ databases">
        <title>Genome sequence of Lichtheimia ornata CBS 291.66.</title>
        <authorList>
            <person name="Mohabir J.T."/>
            <person name="Shea T.P."/>
            <person name="Kurbessoian T."/>
            <person name="Berby B."/>
            <person name="Fontaine J."/>
            <person name="Livny J."/>
            <person name="Gnirke A."/>
            <person name="Stajich J.E."/>
            <person name="Cuomo C.A."/>
        </authorList>
    </citation>
    <scope>NUCLEOTIDE SEQUENCE [LARGE SCALE GENOMIC DNA]</scope>
    <source>
        <strain evidence="3">CBS 291.66</strain>
    </source>
</reference>
<dbReference type="Proteomes" id="UP001234581">
    <property type="component" value="Unassembled WGS sequence"/>
</dbReference>
<evidence type="ECO:0000259" key="2">
    <source>
        <dbReference type="SMART" id="SM00225"/>
    </source>
</evidence>
<feature type="domain" description="BTB" evidence="2">
    <location>
        <begin position="245"/>
        <end position="348"/>
    </location>
</feature>
<name>A0AAD8DHV2_9FUNG</name>
<dbReference type="Gene3D" id="3.30.710.10">
    <property type="entry name" value="Potassium Channel Kv1.1, Chain A"/>
    <property type="match status" value="2"/>
</dbReference>
<dbReference type="CDD" id="cd18316">
    <property type="entry name" value="BTB_POZ_KCTD-like"/>
    <property type="match status" value="2"/>
</dbReference>
<feature type="compositionally biased region" description="Polar residues" evidence="1">
    <location>
        <begin position="94"/>
        <end position="104"/>
    </location>
</feature>
<comment type="caution">
    <text evidence="3">The sequence shown here is derived from an EMBL/GenBank/DDBJ whole genome shotgun (WGS) entry which is preliminary data.</text>
</comment>
<dbReference type="AlphaFoldDB" id="A0AAD8DHV2"/>
<dbReference type="PANTHER" id="PTHR31758:SF2">
    <property type="entry name" value="BTB_POZ DOMAIN-CONTAINING PROTEIN YLR108C"/>
    <property type="match status" value="1"/>
</dbReference>
<evidence type="ECO:0000313" key="4">
    <source>
        <dbReference type="Proteomes" id="UP001234581"/>
    </source>
</evidence>
<dbReference type="EMBL" id="JARTCD010000002">
    <property type="protein sequence ID" value="KAJ8663524.1"/>
    <property type="molecule type" value="Genomic_DNA"/>
</dbReference>
<feature type="domain" description="BTB" evidence="2">
    <location>
        <begin position="152"/>
        <end position="244"/>
    </location>
</feature>
<dbReference type="InterPro" id="IPR003131">
    <property type="entry name" value="T1-type_BTB"/>
</dbReference>